<dbReference type="EMBL" id="JABFAA010000007">
    <property type="protein sequence ID" value="MBA0686912.1"/>
    <property type="molecule type" value="Genomic_DNA"/>
</dbReference>
<accession>A0A7J8XIA4</accession>
<evidence type="ECO:0000313" key="1">
    <source>
        <dbReference type="EMBL" id="MBA0686912.1"/>
    </source>
</evidence>
<organism evidence="1 2">
    <name type="scientific">Gossypium aridum</name>
    <name type="common">American cotton</name>
    <name type="synonym">Erioxylum aridum</name>
    <dbReference type="NCBI Taxonomy" id="34290"/>
    <lineage>
        <taxon>Eukaryota</taxon>
        <taxon>Viridiplantae</taxon>
        <taxon>Streptophyta</taxon>
        <taxon>Embryophyta</taxon>
        <taxon>Tracheophyta</taxon>
        <taxon>Spermatophyta</taxon>
        <taxon>Magnoliopsida</taxon>
        <taxon>eudicotyledons</taxon>
        <taxon>Gunneridae</taxon>
        <taxon>Pentapetalae</taxon>
        <taxon>rosids</taxon>
        <taxon>malvids</taxon>
        <taxon>Malvales</taxon>
        <taxon>Malvaceae</taxon>
        <taxon>Malvoideae</taxon>
        <taxon>Gossypium</taxon>
    </lineage>
</organism>
<proteinExistence type="predicted"/>
<reference evidence="1 2" key="1">
    <citation type="journal article" date="2019" name="Genome Biol. Evol.">
        <title>Insights into the evolution of the New World diploid cottons (Gossypium, subgenus Houzingenia) based on genome sequencing.</title>
        <authorList>
            <person name="Grover C.E."/>
            <person name="Arick M.A. 2nd"/>
            <person name="Thrash A."/>
            <person name="Conover J.L."/>
            <person name="Sanders W.S."/>
            <person name="Peterson D.G."/>
            <person name="Frelichowski J.E."/>
            <person name="Scheffler J.A."/>
            <person name="Scheffler B.E."/>
            <person name="Wendel J.F."/>
        </authorList>
    </citation>
    <scope>NUCLEOTIDE SEQUENCE [LARGE SCALE GENOMIC DNA]</scope>
    <source>
        <strain evidence="1">185</strain>
        <tissue evidence="1">Leaf</tissue>
    </source>
</reference>
<dbReference type="AlphaFoldDB" id="A0A7J8XIA4"/>
<dbReference type="Proteomes" id="UP000593577">
    <property type="component" value="Unassembled WGS sequence"/>
</dbReference>
<sequence>MVDQVLQCFIRNLPGLPSSLIENYLREAGFWHVANTGWGASWTRNLSARLWRSGDTRRTHSIFCVGSVPSFWRTCSYSWGYWWMGPYSPGPLNLLIGETYVTIFGVRFQILFTEVGSI</sequence>
<evidence type="ECO:0000313" key="2">
    <source>
        <dbReference type="Proteomes" id="UP000593577"/>
    </source>
</evidence>
<comment type="caution">
    <text evidence="1">The sequence shown here is derived from an EMBL/GenBank/DDBJ whole genome shotgun (WGS) entry which is preliminary data.</text>
</comment>
<name>A0A7J8XIA4_GOSAI</name>
<gene>
    <name evidence="1" type="ORF">Goari_014480</name>
</gene>
<protein>
    <submittedName>
        <fullName evidence="1">Uncharacterized protein</fullName>
    </submittedName>
</protein>
<keyword evidence="2" id="KW-1185">Reference proteome</keyword>